<reference evidence="2 3" key="1">
    <citation type="submission" date="2020-08" db="EMBL/GenBank/DDBJ databases">
        <authorList>
            <person name="Koutsovoulos G."/>
            <person name="Danchin GJ E."/>
        </authorList>
    </citation>
    <scope>NUCLEOTIDE SEQUENCE [LARGE SCALE GENOMIC DNA]</scope>
</reference>
<protein>
    <submittedName>
        <fullName evidence="2">Uncharacterized protein</fullName>
    </submittedName>
</protein>
<evidence type="ECO:0000256" key="1">
    <source>
        <dbReference type="SAM" id="SignalP"/>
    </source>
</evidence>
<feature type="signal peptide" evidence="1">
    <location>
        <begin position="1"/>
        <end position="24"/>
    </location>
</feature>
<dbReference type="Proteomes" id="UP000580250">
    <property type="component" value="Unassembled WGS sequence"/>
</dbReference>
<sequence>MFLCKQKCILLLLICIIFVESTEANNKCYELLDSSTSVSFTLNKDSEQPETDGNNK</sequence>
<proteinExistence type="predicted"/>
<dbReference type="AlphaFoldDB" id="A0A6V7TTJ0"/>
<keyword evidence="1" id="KW-0732">Signal</keyword>
<accession>A0A6V7TTJ0</accession>
<comment type="caution">
    <text evidence="2">The sequence shown here is derived from an EMBL/GenBank/DDBJ whole genome shotgun (WGS) entry which is preliminary data.</text>
</comment>
<name>A0A6V7TTJ0_MELEN</name>
<feature type="chain" id="PRO_5028338648" evidence="1">
    <location>
        <begin position="25"/>
        <end position="56"/>
    </location>
</feature>
<evidence type="ECO:0000313" key="3">
    <source>
        <dbReference type="Proteomes" id="UP000580250"/>
    </source>
</evidence>
<organism evidence="2 3">
    <name type="scientific">Meloidogyne enterolobii</name>
    <name type="common">Root-knot nematode worm</name>
    <name type="synonym">Meloidogyne mayaguensis</name>
    <dbReference type="NCBI Taxonomy" id="390850"/>
    <lineage>
        <taxon>Eukaryota</taxon>
        <taxon>Metazoa</taxon>
        <taxon>Ecdysozoa</taxon>
        <taxon>Nematoda</taxon>
        <taxon>Chromadorea</taxon>
        <taxon>Rhabditida</taxon>
        <taxon>Tylenchina</taxon>
        <taxon>Tylenchomorpha</taxon>
        <taxon>Tylenchoidea</taxon>
        <taxon>Meloidogynidae</taxon>
        <taxon>Meloidogyninae</taxon>
        <taxon>Meloidogyne</taxon>
    </lineage>
</organism>
<gene>
    <name evidence="2" type="ORF">MENT_LOCUS4238</name>
</gene>
<dbReference type="EMBL" id="CAJEWN010000014">
    <property type="protein sequence ID" value="CAD2134080.1"/>
    <property type="molecule type" value="Genomic_DNA"/>
</dbReference>
<evidence type="ECO:0000313" key="2">
    <source>
        <dbReference type="EMBL" id="CAD2134080.1"/>
    </source>
</evidence>